<dbReference type="Proteomes" id="UP000737402">
    <property type="component" value="Unassembled WGS sequence"/>
</dbReference>
<dbReference type="InterPro" id="IPR001943">
    <property type="entry name" value="UVR_dom"/>
</dbReference>
<reference evidence="3 4" key="1">
    <citation type="submission" date="2021-01" db="EMBL/GenBank/DDBJ databases">
        <title>Genomic Encyclopedia of Type Strains, Phase IV (KMG-IV): sequencing the most valuable type-strain genomes for metagenomic binning, comparative biology and taxonomic classification.</title>
        <authorList>
            <person name="Goeker M."/>
        </authorList>
    </citation>
    <scope>NUCLEOTIDE SEQUENCE [LARGE SCALE GENOMIC DNA]</scope>
    <source>
        <strain evidence="3 4">DSM 25879</strain>
    </source>
</reference>
<evidence type="ECO:0000313" key="4">
    <source>
        <dbReference type="Proteomes" id="UP000737402"/>
    </source>
</evidence>
<dbReference type="InterPro" id="IPR035901">
    <property type="entry name" value="GIY-YIG_endonuc_sf"/>
</dbReference>
<proteinExistence type="predicted"/>
<dbReference type="PANTHER" id="PTHR30562">
    <property type="entry name" value="UVRC/OXIDOREDUCTASE"/>
    <property type="match status" value="1"/>
</dbReference>
<organism evidence="3 4">
    <name type="scientific">Sutcliffiella tianshenii</name>
    <dbReference type="NCBI Taxonomy" id="1463404"/>
    <lineage>
        <taxon>Bacteria</taxon>
        <taxon>Bacillati</taxon>
        <taxon>Bacillota</taxon>
        <taxon>Bacilli</taxon>
        <taxon>Bacillales</taxon>
        <taxon>Bacillaceae</taxon>
        <taxon>Sutcliffiella</taxon>
    </lineage>
</organism>
<name>A0ABS2NZ19_9BACI</name>
<dbReference type="InterPro" id="IPR047296">
    <property type="entry name" value="GIY-YIG_UvrC_Cho"/>
</dbReference>
<dbReference type="InterPro" id="IPR036876">
    <property type="entry name" value="UVR_dom_sf"/>
</dbReference>
<dbReference type="Pfam" id="PF02151">
    <property type="entry name" value="UVR"/>
    <property type="match status" value="1"/>
</dbReference>
<dbReference type="CDD" id="cd10434">
    <property type="entry name" value="GIY-YIG_UvrC_Cho"/>
    <property type="match status" value="1"/>
</dbReference>
<dbReference type="Gene3D" id="4.10.860.10">
    <property type="entry name" value="UVR domain"/>
    <property type="match status" value="1"/>
</dbReference>
<keyword evidence="4" id="KW-1185">Reference proteome</keyword>
<evidence type="ECO:0000313" key="3">
    <source>
        <dbReference type="EMBL" id="MBM7619905.1"/>
    </source>
</evidence>
<dbReference type="SMART" id="SM00465">
    <property type="entry name" value="GIYc"/>
    <property type="match status" value="1"/>
</dbReference>
<dbReference type="EMBL" id="JAFBED010000003">
    <property type="protein sequence ID" value="MBM7619905.1"/>
    <property type="molecule type" value="Genomic_DNA"/>
</dbReference>
<comment type="caution">
    <text evidence="3">The sequence shown here is derived from an EMBL/GenBank/DDBJ whole genome shotgun (WGS) entry which is preliminary data.</text>
</comment>
<dbReference type="Gene3D" id="3.40.1440.10">
    <property type="entry name" value="GIY-YIG endonuclease"/>
    <property type="match status" value="1"/>
</dbReference>
<evidence type="ECO:0000259" key="1">
    <source>
        <dbReference type="PROSITE" id="PS50151"/>
    </source>
</evidence>
<dbReference type="Pfam" id="PF01541">
    <property type="entry name" value="GIY-YIG"/>
    <property type="match status" value="1"/>
</dbReference>
<feature type="domain" description="GIY-YIG" evidence="2">
    <location>
        <begin position="12"/>
        <end position="91"/>
    </location>
</feature>
<protein>
    <submittedName>
        <fullName evidence="3">Excinuclease ABC subunit C</fullName>
    </submittedName>
</protein>
<dbReference type="SUPFAM" id="SSF46600">
    <property type="entry name" value="C-terminal UvrC-binding domain of UvrB"/>
    <property type="match status" value="1"/>
</dbReference>
<accession>A0ABS2NZ19</accession>
<dbReference type="SUPFAM" id="SSF82771">
    <property type="entry name" value="GIY-YIG endonuclease"/>
    <property type="match status" value="1"/>
</dbReference>
<dbReference type="RefSeq" id="WP_204415172.1">
    <property type="nucleotide sequence ID" value="NZ_JAFBED010000003.1"/>
</dbReference>
<feature type="domain" description="UVR" evidence="1">
    <location>
        <begin position="199"/>
        <end position="234"/>
    </location>
</feature>
<evidence type="ECO:0000259" key="2">
    <source>
        <dbReference type="PROSITE" id="PS50164"/>
    </source>
</evidence>
<dbReference type="PROSITE" id="PS50164">
    <property type="entry name" value="GIY_YIG"/>
    <property type="match status" value="1"/>
</dbReference>
<dbReference type="PROSITE" id="PS50151">
    <property type="entry name" value="UVR"/>
    <property type="match status" value="1"/>
</dbReference>
<dbReference type="InterPro" id="IPR050066">
    <property type="entry name" value="UvrABC_protein_C"/>
</dbReference>
<dbReference type="PANTHER" id="PTHR30562:SF1">
    <property type="entry name" value="UVRABC SYSTEM PROTEIN C"/>
    <property type="match status" value="1"/>
</dbReference>
<sequence length="357" mass="41465">MNLQQKIKSLPSTPGVYLMKDSYGTILYVGKSKELKKRVQSYFRPSTVHAPKIKRLVTHVSDLDHIVTDTEFEAFLLEWQLIQEYKPHYNRKMKSPQGFIYLTIPKNREYRSLKITTQPLNSEKFHCFGPYTSRKSVVRAIEGFKSIFRFQCSHPNNKKSRCLNYSLGLCNGICLGGSALEAYDQMLDLLIAHLEQQDNGLMKLVNSRMEEAAEKLEFEEAARYRNYRNILNSLFYKEEVIHFTEENHKLAIVEEIDEETGKVFFIQRTEVVLVEKFAFGDGMEGLKVKILEHLSTRATEAPFQGVTKFEIDKAQIIYSYLNSGNCRYVIIDDSWLDEENERMLLEQLNGLLPEKNA</sequence>
<gene>
    <name evidence="3" type="ORF">JOC95_001757</name>
</gene>
<dbReference type="InterPro" id="IPR000305">
    <property type="entry name" value="GIY-YIG_endonuc"/>
</dbReference>